<feature type="transmembrane region" description="Helical" evidence="1">
    <location>
        <begin position="127"/>
        <end position="150"/>
    </location>
</feature>
<keyword evidence="1" id="KW-0472">Membrane</keyword>
<feature type="transmembrane region" description="Helical" evidence="1">
    <location>
        <begin position="81"/>
        <end position="106"/>
    </location>
</feature>
<dbReference type="AlphaFoldDB" id="A0A2K2U6H8"/>
<evidence type="ECO:0000313" key="3">
    <source>
        <dbReference type="Proteomes" id="UP000236488"/>
    </source>
</evidence>
<proteinExistence type="predicted"/>
<organism evidence="2 3">
    <name type="scientific">Rubneribacter badeniensis</name>
    <dbReference type="NCBI Taxonomy" id="2070688"/>
    <lineage>
        <taxon>Bacteria</taxon>
        <taxon>Bacillati</taxon>
        <taxon>Actinomycetota</taxon>
        <taxon>Coriobacteriia</taxon>
        <taxon>Eggerthellales</taxon>
        <taxon>Eggerthellaceae</taxon>
        <taxon>Rubneribacter</taxon>
    </lineage>
</organism>
<feature type="transmembrane region" description="Helical" evidence="1">
    <location>
        <begin position="200"/>
        <end position="230"/>
    </location>
</feature>
<gene>
    <name evidence="2" type="ORF">C2L80_04260</name>
</gene>
<evidence type="ECO:0000313" key="2">
    <source>
        <dbReference type="EMBL" id="PNV65884.1"/>
    </source>
</evidence>
<sequence length="278" mass="29304">MSKASPRPPLPPRPPAAAPREGVVAVLSMVRLMLFRARKEPAFVVLSVAIIALSVFFPLFAGLSKVFPLNIVVIYAPPGLSVFHFIGMTSGTLLPWWCGIALAALFSADFKTGAVKNYLQARGGRMSWALAAATTTLIVSAAFAIFTYAVSDVGFRLAGYDMAPTNPLDAVRWVAQMAVTLSGYVAAATLAITITRSETVGILAAILLVGGAVEHVLLGLCSLALSPSAATELYEHMPIADMSALQDGPLPWGGCMEGVIVFVCASALVALVMRRRKL</sequence>
<comment type="caution">
    <text evidence="2">The sequence shown here is derived from an EMBL/GenBank/DDBJ whole genome shotgun (WGS) entry which is preliminary data.</text>
</comment>
<keyword evidence="1" id="KW-1133">Transmembrane helix</keyword>
<keyword evidence="1" id="KW-0812">Transmembrane</keyword>
<dbReference type="Proteomes" id="UP000236488">
    <property type="component" value="Unassembled WGS sequence"/>
</dbReference>
<evidence type="ECO:0000256" key="1">
    <source>
        <dbReference type="SAM" id="Phobius"/>
    </source>
</evidence>
<reference evidence="2 3" key="1">
    <citation type="journal article" date="2018" name="Int. J. Syst. Evol. Microbiol.">
        <title>Rubneribacter badeniensis gen. nov., sp. nov. and Enteroscipio rubneri gen. nov., sp. nov., new members of the Eggerthellaceae isolated from human faeces.</title>
        <authorList>
            <person name="Danylec N."/>
            <person name="Gobl A."/>
            <person name="Stoll D.A."/>
            <person name="Hetzer B."/>
            <person name="Kulling S.E."/>
            <person name="Huch M."/>
        </authorList>
    </citation>
    <scope>NUCLEOTIDE SEQUENCE [LARGE SCALE GENOMIC DNA]</scope>
    <source>
        <strain evidence="2 3">ResAG-85</strain>
    </source>
</reference>
<feature type="transmembrane region" description="Helical" evidence="1">
    <location>
        <begin position="170"/>
        <end position="193"/>
    </location>
</feature>
<keyword evidence="3" id="KW-1185">Reference proteome</keyword>
<dbReference type="EMBL" id="PPEL01000014">
    <property type="protein sequence ID" value="PNV65884.1"/>
    <property type="molecule type" value="Genomic_DNA"/>
</dbReference>
<accession>A0A2K2U6H8</accession>
<feature type="transmembrane region" description="Helical" evidence="1">
    <location>
        <begin position="41"/>
        <end position="61"/>
    </location>
</feature>
<feature type="transmembrane region" description="Helical" evidence="1">
    <location>
        <begin position="250"/>
        <end position="273"/>
    </location>
</feature>
<name>A0A2K2U6H8_9ACTN</name>
<protein>
    <submittedName>
        <fullName evidence="2">Uncharacterized protein</fullName>
    </submittedName>
</protein>